<organism evidence="1 2">
    <name type="scientific">Pseudarthrobacter enclensis</name>
    <dbReference type="NCBI Taxonomy" id="993070"/>
    <lineage>
        <taxon>Bacteria</taxon>
        <taxon>Bacillati</taxon>
        <taxon>Actinomycetota</taxon>
        <taxon>Actinomycetes</taxon>
        <taxon>Micrococcales</taxon>
        <taxon>Micrococcaceae</taxon>
        <taxon>Pseudarthrobacter</taxon>
    </lineage>
</organism>
<evidence type="ECO:0008006" key="3">
    <source>
        <dbReference type="Google" id="ProtNLM"/>
    </source>
</evidence>
<protein>
    <recommendedName>
        <fullName evidence="3">DNA primase/nucleoside triphosphatase C-terminal domain-containing protein</fullName>
    </recommendedName>
</protein>
<name>A0A0V8IWY4_9MICC</name>
<keyword evidence="2" id="KW-1185">Reference proteome</keyword>
<dbReference type="AlphaFoldDB" id="A0A0V8IWY4"/>
<reference evidence="1 2" key="1">
    <citation type="journal article" date="2014" name="Arch. Microbiol.">
        <title>Arthrobacter enclensis sp. nov., isolated from sediment sample.</title>
        <authorList>
            <person name="Dastager S.G."/>
            <person name="Liu Q."/>
            <person name="Tang S.K."/>
            <person name="Krishnamurthi S."/>
            <person name="Lee J.C."/>
            <person name="Li W.J."/>
        </authorList>
    </citation>
    <scope>NUCLEOTIDE SEQUENCE [LARGE SCALE GENOMIC DNA]</scope>
    <source>
        <strain evidence="1 2">NIO-1008</strain>
    </source>
</reference>
<proteinExistence type="predicted"/>
<dbReference type="Proteomes" id="UP000053199">
    <property type="component" value="Unassembled WGS sequence"/>
</dbReference>
<comment type="caution">
    <text evidence="1">The sequence shown here is derived from an EMBL/GenBank/DDBJ whole genome shotgun (WGS) entry which is preliminary data.</text>
</comment>
<dbReference type="EMBL" id="LNQM01000001">
    <property type="protein sequence ID" value="KSU79331.1"/>
    <property type="molecule type" value="Genomic_DNA"/>
</dbReference>
<evidence type="ECO:0000313" key="1">
    <source>
        <dbReference type="EMBL" id="KSU79331.1"/>
    </source>
</evidence>
<accession>A0A0V8IWY4</accession>
<dbReference type="OrthoDB" id="4947997at2"/>
<gene>
    <name evidence="1" type="ORF">AS031_00905</name>
</gene>
<evidence type="ECO:0000313" key="2">
    <source>
        <dbReference type="Proteomes" id="UP000053199"/>
    </source>
</evidence>
<sequence length="85" mass="9535">MATSHFQMFLQQATRFDPTAESVMTPDCLYGLYVSWCRINAYKPKTDQAFRTGMRRCGVDVANSRLHMTGSAAADYILSSYPDVA</sequence>